<dbReference type="GO" id="GO:0005737">
    <property type="term" value="C:cytoplasm"/>
    <property type="evidence" value="ECO:0007669"/>
    <property type="project" value="UniProtKB-SubCell"/>
</dbReference>
<reference evidence="8 9" key="1">
    <citation type="submission" date="2018-10" db="EMBL/GenBank/DDBJ databases">
        <authorList>
            <person name="Criscuolo A."/>
        </authorList>
    </citation>
    <scope>NUCLEOTIDE SEQUENCE [LARGE SCALE GENOMIC DNA]</scope>
    <source>
        <strain evidence="8">DnA1</strain>
    </source>
</reference>
<feature type="domain" description="RimM N-terminal" evidence="6">
    <location>
        <begin position="3"/>
        <end position="78"/>
    </location>
</feature>
<comment type="similarity">
    <text evidence="5">Belongs to the RimM family.</text>
</comment>
<dbReference type="Gene3D" id="2.30.30.240">
    <property type="entry name" value="PRC-barrel domain"/>
    <property type="match status" value="1"/>
</dbReference>
<dbReference type="Pfam" id="PF24986">
    <property type="entry name" value="PRC_RimM"/>
    <property type="match status" value="1"/>
</dbReference>
<accession>A0A3P4AZR8</accession>
<evidence type="ECO:0000256" key="1">
    <source>
        <dbReference type="ARBA" id="ARBA00022490"/>
    </source>
</evidence>
<dbReference type="EMBL" id="UWPJ01000009">
    <property type="protein sequence ID" value="VCU68980.1"/>
    <property type="molecule type" value="Genomic_DNA"/>
</dbReference>
<comment type="subunit">
    <text evidence="5">Binds ribosomal protein uS19.</text>
</comment>
<organism evidence="8 9">
    <name type="scientific">Pigmentiphaga humi</name>
    <dbReference type="NCBI Taxonomy" id="2478468"/>
    <lineage>
        <taxon>Bacteria</taxon>
        <taxon>Pseudomonadati</taxon>
        <taxon>Pseudomonadota</taxon>
        <taxon>Betaproteobacteria</taxon>
        <taxon>Burkholderiales</taxon>
        <taxon>Alcaligenaceae</taxon>
        <taxon>Pigmentiphaga</taxon>
    </lineage>
</organism>
<keyword evidence="3 5" id="KW-0698">rRNA processing</keyword>
<comment type="function">
    <text evidence="5">An accessory protein needed during the final step in the assembly of 30S ribosomal subunit, possibly for assembly of the head region. Essential for efficient processing of 16S rRNA. May be needed both before and after RbfA during the maturation of 16S rRNA. It has affinity for free ribosomal 30S subunits but not for 70S ribosomes.</text>
</comment>
<proteinExistence type="inferred from homology"/>
<evidence type="ECO:0000256" key="3">
    <source>
        <dbReference type="ARBA" id="ARBA00022552"/>
    </source>
</evidence>
<dbReference type="InterPro" id="IPR009000">
    <property type="entry name" value="Transl_B-barrel_sf"/>
</dbReference>
<dbReference type="Pfam" id="PF01782">
    <property type="entry name" value="RimM"/>
    <property type="match status" value="1"/>
</dbReference>
<dbReference type="NCBIfam" id="TIGR02273">
    <property type="entry name" value="16S_RimM"/>
    <property type="match status" value="1"/>
</dbReference>
<evidence type="ECO:0000313" key="8">
    <source>
        <dbReference type="EMBL" id="VCU68980.1"/>
    </source>
</evidence>
<sequence length="179" mass="19329">MAEAYGIRGALKIQPYSAQSEALLGTRTWWLRKGREVRRVEVASARKHGATVAATWPGIADRDQALAWKGWAVLVPRSRFPALAEGEFYWLDLIGCVLIGKSAGGDDVVLGTVSEVSDNGAHAILHVDCAVPVAPGEPVQPALDARGKPRQTLVPFVEAHVRGVDIAARRIDSDWPEGF</sequence>
<evidence type="ECO:0000256" key="2">
    <source>
        <dbReference type="ARBA" id="ARBA00022517"/>
    </source>
</evidence>
<dbReference type="Proteomes" id="UP000277294">
    <property type="component" value="Unassembled WGS sequence"/>
</dbReference>
<dbReference type="InterPro" id="IPR002676">
    <property type="entry name" value="RimM_N"/>
</dbReference>
<dbReference type="AlphaFoldDB" id="A0A3P4AZR8"/>
<evidence type="ECO:0000256" key="5">
    <source>
        <dbReference type="HAMAP-Rule" id="MF_00014"/>
    </source>
</evidence>
<dbReference type="GO" id="GO:0042274">
    <property type="term" value="P:ribosomal small subunit biogenesis"/>
    <property type="evidence" value="ECO:0007669"/>
    <property type="project" value="UniProtKB-UniRule"/>
</dbReference>
<dbReference type="InterPro" id="IPR056792">
    <property type="entry name" value="PRC_RimM"/>
</dbReference>
<dbReference type="SUPFAM" id="SSF50447">
    <property type="entry name" value="Translation proteins"/>
    <property type="match status" value="1"/>
</dbReference>
<dbReference type="PANTHER" id="PTHR33692">
    <property type="entry name" value="RIBOSOME MATURATION FACTOR RIMM"/>
    <property type="match status" value="1"/>
</dbReference>
<keyword evidence="1 5" id="KW-0963">Cytoplasm</keyword>
<dbReference type="GO" id="GO:0005840">
    <property type="term" value="C:ribosome"/>
    <property type="evidence" value="ECO:0007669"/>
    <property type="project" value="InterPro"/>
</dbReference>
<gene>
    <name evidence="5 8" type="primary">rimM</name>
    <name evidence="8" type="ORF">PIGHUM_01039</name>
</gene>
<dbReference type="HAMAP" id="MF_00014">
    <property type="entry name" value="Ribosome_mat_RimM"/>
    <property type="match status" value="1"/>
</dbReference>
<dbReference type="InterPro" id="IPR011961">
    <property type="entry name" value="RimM"/>
</dbReference>
<dbReference type="InterPro" id="IPR036976">
    <property type="entry name" value="RimM_N_sf"/>
</dbReference>
<feature type="domain" description="Ribosome maturation factor RimM PRC barrel" evidence="7">
    <location>
        <begin position="90"/>
        <end position="179"/>
    </location>
</feature>
<dbReference type="SUPFAM" id="SSF50346">
    <property type="entry name" value="PRC-barrel domain"/>
    <property type="match status" value="1"/>
</dbReference>
<name>A0A3P4AZR8_9BURK</name>
<dbReference type="GO" id="GO:0043022">
    <property type="term" value="F:ribosome binding"/>
    <property type="evidence" value="ECO:0007669"/>
    <property type="project" value="InterPro"/>
</dbReference>
<dbReference type="GO" id="GO:0006364">
    <property type="term" value="P:rRNA processing"/>
    <property type="evidence" value="ECO:0007669"/>
    <property type="project" value="UniProtKB-UniRule"/>
</dbReference>
<dbReference type="PANTHER" id="PTHR33692:SF1">
    <property type="entry name" value="RIBOSOME MATURATION FACTOR RIMM"/>
    <property type="match status" value="1"/>
</dbReference>
<keyword evidence="4 5" id="KW-0143">Chaperone</keyword>
<comment type="subcellular location">
    <subcellularLocation>
        <location evidence="5">Cytoplasm</location>
    </subcellularLocation>
</comment>
<protein>
    <recommendedName>
        <fullName evidence="5">Ribosome maturation factor RimM</fullName>
    </recommendedName>
</protein>
<dbReference type="InterPro" id="IPR011033">
    <property type="entry name" value="PRC_barrel-like_sf"/>
</dbReference>
<comment type="domain">
    <text evidence="5">The PRC barrel domain binds ribosomal protein uS19.</text>
</comment>
<keyword evidence="9" id="KW-1185">Reference proteome</keyword>
<keyword evidence="2 5" id="KW-0690">Ribosome biogenesis</keyword>
<evidence type="ECO:0000259" key="7">
    <source>
        <dbReference type="Pfam" id="PF24986"/>
    </source>
</evidence>
<evidence type="ECO:0000313" key="9">
    <source>
        <dbReference type="Proteomes" id="UP000277294"/>
    </source>
</evidence>
<evidence type="ECO:0000259" key="6">
    <source>
        <dbReference type="Pfam" id="PF01782"/>
    </source>
</evidence>
<dbReference type="Gene3D" id="2.40.30.60">
    <property type="entry name" value="RimM"/>
    <property type="match status" value="1"/>
</dbReference>
<evidence type="ECO:0000256" key="4">
    <source>
        <dbReference type="ARBA" id="ARBA00023186"/>
    </source>
</evidence>